<dbReference type="EMBL" id="CP090642">
    <property type="protein sequence ID" value="WFN23112.1"/>
    <property type="molecule type" value="Genomic_DNA"/>
</dbReference>
<keyword evidence="5" id="KW-1185">Reference proteome</keyword>
<protein>
    <submittedName>
        <fullName evidence="1">Uncharacterized protein</fullName>
    </submittedName>
</protein>
<reference evidence="2 5" key="2">
    <citation type="submission" date="2021-03" db="EMBL/GenBank/DDBJ databases">
        <title>Clinical course, treatment and visual outcome of an outbreak of Burkholderia contaminans endophthalmitis following cataract surgery.</title>
        <authorList>
            <person name="Lind C."/>
            <person name="Olsen K."/>
            <person name="Angelsen N.K."/>
            <person name="Krefting E.A."/>
            <person name="Fossen K."/>
            <person name="Gravningen K."/>
            <person name="Depoorter E."/>
            <person name="Vandamme P."/>
            <person name="Bertelsen G."/>
        </authorList>
    </citation>
    <scope>NUCLEOTIDE SEQUENCE [LARGE SCALE GENOMIC DNA]</scope>
    <source>
        <strain evidence="2 5">51242556</strain>
    </source>
</reference>
<evidence type="ECO:0000313" key="2">
    <source>
        <dbReference type="EMBL" id="MBO1831382.1"/>
    </source>
</evidence>
<dbReference type="Proteomes" id="UP000611459">
    <property type="component" value="Unassembled WGS sequence"/>
</dbReference>
<dbReference type="Proteomes" id="UP001220209">
    <property type="component" value="Chromosome 3"/>
</dbReference>
<evidence type="ECO:0000313" key="4">
    <source>
        <dbReference type="Proteomes" id="UP000611459"/>
    </source>
</evidence>
<dbReference type="EMBL" id="JAENIB010000012">
    <property type="protein sequence ID" value="MBK1933160.1"/>
    <property type="molecule type" value="Genomic_DNA"/>
</dbReference>
<reference evidence="1" key="1">
    <citation type="submission" date="2021-01" db="EMBL/GenBank/DDBJ databases">
        <title>Outbreak of Burkholderia contaminns endophthalmitis traced to a clinical ventilation system.</title>
        <authorList>
            <person name="Lipuma J."/>
            <person name="Spilker T."/>
            <person name="Kratholm J."/>
        </authorList>
    </citation>
    <scope>NUCLEOTIDE SEQUENCE</scope>
    <source>
        <strain evidence="1">HI4954</strain>
    </source>
</reference>
<proteinExistence type="predicted"/>
<accession>A0A1E3FH16</accession>
<sequence length="180" mass="19587">MTRPIGNPNLDNASKARTVHGDRTALRIALRLWGIDERDAQAWLTGPRSKPMQLDWRIARDRAAAGADIVVHVVKQAARRSDGFCWNCIGANGALNRSLDHARTEIALFAGDARELPRKRSGHWAIAGALDIPSALDTLGRSLHASAARLPDGRITVRRDLLALIATRLDAMVASHAGNR</sequence>
<evidence type="ECO:0000313" key="5">
    <source>
        <dbReference type="Proteomes" id="UP000664048"/>
    </source>
</evidence>
<dbReference type="Proteomes" id="UP000664048">
    <property type="component" value="Unassembled WGS sequence"/>
</dbReference>
<organism evidence="1 4">
    <name type="scientific">Burkholderia contaminans</name>
    <dbReference type="NCBI Taxonomy" id="488447"/>
    <lineage>
        <taxon>Bacteria</taxon>
        <taxon>Pseudomonadati</taxon>
        <taxon>Pseudomonadota</taxon>
        <taxon>Betaproteobacteria</taxon>
        <taxon>Burkholderiales</taxon>
        <taxon>Burkholderiaceae</taxon>
        <taxon>Burkholderia</taxon>
        <taxon>Burkholderia cepacia complex</taxon>
    </lineage>
</organism>
<dbReference type="AlphaFoldDB" id="A0A1E3FH16"/>
<gene>
    <name evidence="2" type="ORF">J4M89_18580</name>
    <name evidence="1" type="ORF">JIN94_25035</name>
    <name evidence="3" type="ORF">LXE91_34810</name>
</gene>
<dbReference type="RefSeq" id="WP_039355517.1">
    <property type="nucleotide sequence ID" value="NZ_BSTW01000005.1"/>
</dbReference>
<name>A0A1E3FH16_9BURK</name>
<dbReference type="EMBL" id="JAGEMX010000005">
    <property type="protein sequence ID" value="MBO1831382.1"/>
    <property type="molecule type" value="Genomic_DNA"/>
</dbReference>
<evidence type="ECO:0000313" key="1">
    <source>
        <dbReference type="EMBL" id="MBK1933160.1"/>
    </source>
</evidence>
<reference evidence="3 6" key="3">
    <citation type="submission" date="2021-12" db="EMBL/GenBank/DDBJ databases">
        <title>Genomic and phenotypic characterization of three Burkholderia contaminans isolates recovered from different sources.</title>
        <authorList>
            <person name="Lopez De Volder A."/>
            <person name="Fan Y."/>
            <person name="Nunvar J."/>
            <person name="Herrera T."/>
            <person name="Timp W."/>
            <person name="Degrossi J."/>
        </authorList>
    </citation>
    <scope>NUCLEOTIDE SEQUENCE [LARGE SCALE GENOMIC DNA]</scope>
    <source>
        <strain evidence="3 6">LMG 23361</strain>
    </source>
</reference>
<evidence type="ECO:0000313" key="6">
    <source>
        <dbReference type="Proteomes" id="UP001220209"/>
    </source>
</evidence>
<evidence type="ECO:0000313" key="3">
    <source>
        <dbReference type="EMBL" id="WFN23112.1"/>
    </source>
</evidence>